<dbReference type="GO" id="GO:0008460">
    <property type="term" value="F:dTDP-glucose 4,6-dehydratase activity"/>
    <property type="evidence" value="ECO:0007669"/>
    <property type="project" value="UniProtKB-EC"/>
</dbReference>
<sequence length="350" mass="38768">MILVTGGAGFIGGNFVLDWLAFGSEPVVNLDALTYAGNLRTLTSCAQDPRHVFVHGDIVDASLVRDLLARHQPRAIIHLAAESHVDNAIAGPRAFLQSNAVGTFELLETVRAYWLGLPGATRQAFRFLHVSTDEVYGALALSEPAFTECSPYRPNSPYAATKAASDHLVRAWHHTYGLPTLTVHCSNNYGPRQFPEKLIPLVIRRALRGEPLPLYGDGQQRRDWLHVRDHCAAIRRVLEAGVPGATYNVGGNSERTNLSVVRQVCQVLDARRPRASGASHADLITFVEDRPGHDRRYAIDASKIRRELGWQPAKAFEQGLAETVDWYLANQDWIDDVIHDAGARHRALRL</sequence>
<gene>
    <name evidence="5" type="ORF">BRI6_4434</name>
    <name evidence="6" type="ORF">BRI9_4494</name>
    <name evidence="7" type="ORF">IVO3_4491</name>
    <name evidence="8" type="ORF">RAN7_4423</name>
</gene>
<dbReference type="EMBL" id="CAADIK010000008">
    <property type="protein sequence ID" value="VFR62738.1"/>
    <property type="molecule type" value="Genomic_DNA"/>
</dbReference>
<dbReference type="EMBL" id="CAADIZ010000040">
    <property type="protein sequence ID" value="VFS26696.1"/>
    <property type="molecule type" value="Genomic_DNA"/>
</dbReference>
<accession>A0A484SJH3</accession>
<keyword evidence="2" id="KW-0520">NAD</keyword>
<protein>
    <submittedName>
        <fullName evidence="6">dTDP-glucose 4,6-dehydratase</fullName>
        <ecNumber evidence="6">4.2.1.46</ecNumber>
    </submittedName>
</protein>
<name>A0A484SJH3_9ZZZZ</name>
<evidence type="ECO:0000256" key="3">
    <source>
        <dbReference type="ARBA" id="ARBA00023239"/>
    </source>
</evidence>
<dbReference type="SUPFAM" id="SSF51735">
    <property type="entry name" value="NAD(P)-binding Rossmann-fold domains"/>
    <property type="match status" value="1"/>
</dbReference>
<dbReference type="EC" id="4.2.1.46" evidence="6"/>
<proteinExistence type="predicted"/>
<dbReference type="EMBL" id="CAADIP010000042">
    <property type="protein sequence ID" value="VFR94892.1"/>
    <property type="molecule type" value="Genomic_DNA"/>
</dbReference>
<evidence type="ECO:0000256" key="2">
    <source>
        <dbReference type="ARBA" id="ARBA00023027"/>
    </source>
</evidence>
<reference evidence="6" key="1">
    <citation type="submission" date="2019-03" db="EMBL/GenBank/DDBJ databases">
        <authorList>
            <person name="Danneels B."/>
        </authorList>
    </citation>
    <scope>NUCLEOTIDE SEQUENCE</scope>
</reference>
<dbReference type="CDD" id="cd05246">
    <property type="entry name" value="dTDP_GD_SDR_e"/>
    <property type="match status" value="1"/>
</dbReference>
<dbReference type="EMBL" id="CAADII010000012">
    <property type="protein sequence ID" value="VFR53496.1"/>
    <property type="molecule type" value="Genomic_DNA"/>
</dbReference>
<dbReference type="AlphaFoldDB" id="A0A484SJH3"/>
<dbReference type="InterPro" id="IPR005888">
    <property type="entry name" value="dTDP_Gluc_deHydtase"/>
</dbReference>
<comment type="cofactor">
    <cofactor evidence="1">
        <name>NAD(+)</name>
        <dbReference type="ChEBI" id="CHEBI:57540"/>
    </cofactor>
</comment>
<evidence type="ECO:0000256" key="1">
    <source>
        <dbReference type="ARBA" id="ARBA00001911"/>
    </source>
</evidence>
<keyword evidence="3 6" id="KW-0456">Lyase</keyword>
<dbReference type="Pfam" id="PF16363">
    <property type="entry name" value="GDP_Man_Dehyd"/>
    <property type="match status" value="1"/>
</dbReference>
<dbReference type="InterPro" id="IPR036291">
    <property type="entry name" value="NAD(P)-bd_dom_sf"/>
</dbReference>
<dbReference type="PANTHER" id="PTHR43000">
    <property type="entry name" value="DTDP-D-GLUCOSE 4,6-DEHYDRATASE-RELATED"/>
    <property type="match status" value="1"/>
</dbReference>
<dbReference type="GO" id="GO:0009225">
    <property type="term" value="P:nucleotide-sugar metabolic process"/>
    <property type="evidence" value="ECO:0007669"/>
    <property type="project" value="InterPro"/>
</dbReference>
<evidence type="ECO:0000313" key="8">
    <source>
        <dbReference type="EMBL" id="VFS26696.1"/>
    </source>
</evidence>
<dbReference type="Gene3D" id="3.90.25.10">
    <property type="entry name" value="UDP-galactose 4-epimerase, domain 1"/>
    <property type="match status" value="1"/>
</dbReference>
<dbReference type="InterPro" id="IPR016040">
    <property type="entry name" value="NAD(P)-bd_dom"/>
</dbReference>
<evidence type="ECO:0000313" key="5">
    <source>
        <dbReference type="EMBL" id="VFR53496.1"/>
    </source>
</evidence>
<dbReference type="NCBIfam" id="TIGR01181">
    <property type="entry name" value="dTDP_gluc_dehyt"/>
    <property type="match status" value="1"/>
</dbReference>
<evidence type="ECO:0000259" key="4">
    <source>
        <dbReference type="Pfam" id="PF16363"/>
    </source>
</evidence>
<feature type="domain" description="NAD(P)-binding" evidence="4">
    <location>
        <begin position="3"/>
        <end position="323"/>
    </location>
</feature>
<evidence type="ECO:0000313" key="6">
    <source>
        <dbReference type="EMBL" id="VFR62738.1"/>
    </source>
</evidence>
<organism evidence="6">
    <name type="scientific">plant metagenome</name>
    <dbReference type="NCBI Taxonomy" id="1297885"/>
    <lineage>
        <taxon>unclassified sequences</taxon>
        <taxon>metagenomes</taxon>
        <taxon>organismal metagenomes</taxon>
    </lineage>
</organism>
<evidence type="ECO:0000313" key="7">
    <source>
        <dbReference type="EMBL" id="VFR94892.1"/>
    </source>
</evidence>
<dbReference type="Gene3D" id="3.40.50.720">
    <property type="entry name" value="NAD(P)-binding Rossmann-like Domain"/>
    <property type="match status" value="1"/>
</dbReference>